<dbReference type="GO" id="GO:0036064">
    <property type="term" value="C:ciliary basal body"/>
    <property type="evidence" value="ECO:0007669"/>
    <property type="project" value="TreeGrafter"/>
</dbReference>
<evidence type="ECO:0000313" key="2">
    <source>
        <dbReference type="EMBL" id="PIO72298.1"/>
    </source>
</evidence>
<dbReference type="GO" id="GO:0030992">
    <property type="term" value="C:intraciliary transport particle B"/>
    <property type="evidence" value="ECO:0007669"/>
    <property type="project" value="InterPro"/>
</dbReference>
<keyword evidence="3" id="KW-1185">Reference proteome</keyword>
<name>A0A2G9UPX3_TELCI</name>
<dbReference type="OrthoDB" id="276029at2759"/>
<proteinExistence type="predicted"/>
<dbReference type="InterPro" id="IPR029600">
    <property type="entry name" value="IFT81"/>
</dbReference>
<feature type="coiled-coil region" evidence="1">
    <location>
        <begin position="8"/>
        <end position="91"/>
    </location>
</feature>
<keyword evidence="1" id="KW-0175">Coiled coil</keyword>
<dbReference type="PANTHER" id="PTHR15614">
    <property type="entry name" value="INTRAFLAGELLAR TRANSPORT PROTEIN 81 HOMOLOG"/>
    <property type="match status" value="1"/>
</dbReference>
<dbReference type="EMBL" id="KZ345714">
    <property type="protein sequence ID" value="PIO72298.1"/>
    <property type="molecule type" value="Genomic_DNA"/>
</dbReference>
<dbReference type="PANTHER" id="PTHR15614:SF2">
    <property type="entry name" value="INTRAFLAGELLAR TRANSPORT PROTEIN 81 HOMOLOG"/>
    <property type="match status" value="1"/>
</dbReference>
<protein>
    <submittedName>
        <fullName evidence="2">Uncharacterized protein</fullName>
    </submittedName>
</protein>
<evidence type="ECO:0000256" key="1">
    <source>
        <dbReference type="SAM" id="Coils"/>
    </source>
</evidence>
<dbReference type="AlphaFoldDB" id="A0A2G9UPX3"/>
<gene>
    <name evidence="2" type="ORF">TELCIR_05779</name>
</gene>
<sequence>MHTNVLDVQQDTMLIEDIKADLKSMEAEKEGLTRKIEKTFKKIQNLPALESIFRHQAANVERRKNTLAQKLQDARKELSGLEQAVEQKKQVLRSTSGADVMSAHQFKAYVVKIRDKKVVYKRKKAQIEEILTEREVLLRTIDLLAKKFEWLKEKIEQNNLVRNKQNEYERRRTQMEKSYEELKQTVEEMKNQETTTTETIQSLESQIAEAQSQLTTIDSEDTNGGVARLKVGYAKGGNEERKR</sequence>
<reference evidence="2 3" key="1">
    <citation type="submission" date="2015-09" db="EMBL/GenBank/DDBJ databases">
        <title>Draft genome of the parasitic nematode Teladorsagia circumcincta isolate WARC Sus (inbred).</title>
        <authorList>
            <person name="Mitreva M."/>
        </authorList>
    </citation>
    <scope>NUCLEOTIDE SEQUENCE [LARGE SCALE GENOMIC DNA]</scope>
    <source>
        <strain evidence="2 3">S</strain>
    </source>
</reference>
<evidence type="ECO:0000313" key="3">
    <source>
        <dbReference type="Proteomes" id="UP000230423"/>
    </source>
</evidence>
<dbReference type="GO" id="GO:0015631">
    <property type="term" value="F:tubulin binding"/>
    <property type="evidence" value="ECO:0007669"/>
    <property type="project" value="InterPro"/>
</dbReference>
<feature type="coiled-coil region" evidence="1">
    <location>
        <begin position="151"/>
        <end position="220"/>
    </location>
</feature>
<dbReference type="Proteomes" id="UP000230423">
    <property type="component" value="Unassembled WGS sequence"/>
</dbReference>
<dbReference type="GO" id="GO:0042073">
    <property type="term" value="P:intraciliary transport"/>
    <property type="evidence" value="ECO:0007669"/>
    <property type="project" value="InterPro"/>
</dbReference>
<organism evidence="2 3">
    <name type="scientific">Teladorsagia circumcincta</name>
    <name type="common">Brown stomach worm</name>
    <name type="synonym">Ostertagia circumcincta</name>
    <dbReference type="NCBI Taxonomy" id="45464"/>
    <lineage>
        <taxon>Eukaryota</taxon>
        <taxon>Metazoa</taxon>
        <taxon>Ecdysozoa</taxon>
        <taxon>Nematoda</taxon>
        <taxon>Chromadorea</taxon>
        <taxon>Rhabditida</taxon>
        <taxon>Rhabditina</taxon>
        <taxon>Rhabditomorpha</taxon>
        <taxon>Strongyloidea</taxon>
        <taxon>Trichostrongylidae</taxon>
        <taxon>Teladorsagia</taxon>
    </lineage>
</organism>
<dbReference type="GO" id="GO:0060271">
    <property type="term" value="P:cilium assembly"/>
    <property type="evidence" value="ECO:0007669"/>
    <property type="project" value="InterPro"/>
</dbReference>
<accession>A0A2G9UPX3</accession>